<dbReference type="InterPro" id="IPR036890">
    <property type="entry name" value="HATPase_C_sf"/>
</dbReference>
<dbReference type="CDD" id="cd16922">
    <property type="entry name" value="HATPase_EvgS-ArcB-TorS-like"/>
    <property type="match status" value="1"/>
</dbReference>
<evidence type="ECO:0000259" key="8">
    <source>
        <dbReference type="PROSITE" id="PS50109"/>
    </source>
</evidence>
<dbReference type="PANTHER" id="PTHR43711:SF26">
    <property type="entry name" value="SENSOR HISTIDINE KINASE RCSC"/>
    <property type="match status" value="1"/>
</dbReference>
<evidence type="ECO:0000256" key="7">
    <source>
        <dbReference type="SAM" id="Phobius"/>
    </source>
</evidence>
<feature type="domain" description="Histidine kinase" evidence="8">
    <location>
        <begin position="576"/>
        <end position="797"/>
    </location>
</feature>
<feature type="transmembrane region" description="Helical" evidence="7">
    <location>
        <begin position="83"/>
        <end position="104"/>
    </location>
</feature>
<feature type="transmembrane region" description="Helical" evidence="7">
    <location>
        <begin position="221"/>
        <end position="244"/>
    </location>
</feature>
<dbReference type="Pfam" id="PF00512">
    <property type="entry name" value="HisKA"/>
    <property type="match status" value="1"/>
</dbReference>
<evidence type="ECO:0000256" key="1">
    <source>
        <dbReference type="ARBA" id="ARBA00000085"/>
    </source>
</evidence>
<dbReference type="InterPro" id="IPR003594">
    <property type="entry name" value="HATPase_dom"/>
</dbReference>
<dbReference type="PROSITE" id="PS50109">
    <property type="entry name" value="HIS_KIN"/>
    <property type="match status" value="1"/>
</dbReference>
<accession>A0ABU9E9U8</accession>
<evidence type="ECO:0000256" key="2">
    <source>
        <dbReference type="ARBA" id="ARBA00012438"/>
    </source>
</evidence>
<dbReference type="InterPro" id="IPR013656">
    <property type="entry name" value="PAS_4"/>
</dbReference>
<dbReference type="InterPro" id="IPR035965">
    <property type="entry name" value="PAS-like_dom_sf"/>
</dbReference>
<feature type="transmembrane region" description="Helical" evidence="7">
    <location>
        <begin position="124"/>
        <end position="142"/>
    </location>
</feature>
<protein>
    <recommendedName>
        <fullName evidence="2">histidine kinase</fullName>
        <ecNumber evidence="2">2.7.13.3</ecNumber>
    </recommendedName>
</protein>
<dbReference type="PANTHER" id="PTHR43711">
    <property type="entry name" value="TWO-COMPONENT HISTIDINE KINASE"/>
    <property type="match status" value="1"/>
</dbReference>
<dbReference type="EC" id="2.7.13.3" evidence="2"/>
<dbReference type="RefSeq" id="WP_405284832.1">
    <property type="nucleotide sequence ID" value="NZ_CP144380.1"/>
</dbReference>
<evidence type="ECO:0000256" key="5">
    <source>
        <dbReference type="ARBA" id="ARBA00022777"/>
    </source>
</evidence>
<dbReference type="EMBL" id="JBBHLI010000002">
    <property type="protein sequence ID" value="MEK9500360.1"/>
    <property type="molecule type" value="Genomic_DNA"/>
</dbReference>
<evidence type="ECO:0000256" key="3">
    <source>
        <dbReference type="ARBA" id="ARBA00022553"/>
    </source>
</evidence>
<keyword evidence="3" id="KW-0597">Phosphoprotein</keyword>
<evidence type="ECO:0000256" key="4">
    <source>
        <dbReference type="ARBA" id="ARBA00022679"/>
    </source>
</evidence>
<dbReference type="InterPro" id="IPR036097">
    <property type="entry name" value="HisK_dim/P_sf"/>
</dbReference>
<keyword evidence="7" id="KW-0472">Membrane</keyword>
<keyword evidence="7" id="KW-0812">Transmembrane</keyword>
<feature type="transmembrane region" description="Helical" evidence="7">
    <location>
        <begin position="191"/>
        <end position="209"/>
    </location>
</feature>
<dbReference type="Pfam" id="PF08448">
    <property type="entry name" value="PAS_4"/>
    <property type="match status" value="2"/>
</dbReference>
<dbReference type="SMART" id="SM00388">
    <property type="entry name" value="HisKA"/>
    <property type="match status" value="1"/>
</dbReference>
<dbReference type="SMART" id="SM00387">
    <property type="entry name" value="HATPase_c"/>
    <property type="match status" value="1"/>
</dbReference>
<evidence type="ECO:0000259" key="9">
    <source>
        <dbReference type="PROSITE" id="PS50112"/>
    </source>
</evidence>
<feature type="transmembrane region" description="Helical" evidence="7">
    <location>
        <begin position="26"/>
        <end position="43"/>
    </location>
</feature>
<feature type="transmembrane region" description="Helical" evidence="7">
    <location>
        <begin position="154"/>
        <end position="176"/>
    </location>
</feature>
<dbReference type="CDD" id="cd00130">
    <property type="entry name" value="PAS"/>
    <property type="match status" value="1"/>
</dbReference>
<reference evidence="10 11" key="1">
    <citation type="submission" date="2024-02" db="EMBL/GenBank/DDBJ databases">
        <title>A novel Gemmatimonadota bacterium.</title>
        <authorList>
            <person name="Du Z.-J."/>
            <person name="Ye Y.-Q."/>
        </authorList>
    </citation>
    <scope>NUCLEOTIDE SEQUENCE [LARGE SCALE GENOMIC DNA]</scope>
    <source>
        <strain evidence="10 11">DH-20</strain>
    </source>
</reference>
<dbReference type="InterPro" id="IPR050736">
    <property type="entry name" value="Sensor_HK_Regulatory"/>
</dbReference>
<dbReference type="Proteomes" id="UP001484239">
    <property type="component" value="Unassembled WGS sequence"/>
</dbReference>
<dbReference type="Pfam" id="PF02518">
    <property type="entry name" value="HATPase_c"/>
    <property type="match status" value="1"/>
</dbReference>
<dbReference type="Gene3D" id="3.30.565.10">
    <property type="entry name" value="Histidine kinase-like ATPase, C-terminal domain"/>
    <property type="match status" value="1"/>
</dbReference>
<dbReference type="InterPro" id="IPR005467">
    <property type="entry name" value="His_kinase_dom"/>
</dbReference>
<dbReference type="InterPro" id="IPR033425">
    <property type="entry name" value="MASE3"/>
</dbReference>
<dbReference type="SMART" id="SM00091">
    <property type="entry name" value="PAS"/>
    <property type="match status" value="2"/>
</dbReference>
<evidence type="ECO:0000313" key="11">
    <source>
        <dbReference type="Proteomes" id="UP001484239"/>
    </source>
</evidence>
<dbReference type="NCBIfam" id="TIGR00229">
    <property type="entry name" value="sensory_box"/>
    <property type="match status" value="2"/>
</dbReference>
<keyword evidence="4" id="KW-0808">Transferase</keyword>
<proteinExistence type="predicted"/>
<dbReference type="SUPFAM" id="SSF47384">
    <property type="entry name" value="Homodimeric domain of signal transducing histidine kinase"/>
    <property type="match status" value="1"/>
</dbReference>
<keyword evidence="5" id="KW-0418">Kinase</keyword>
<dbReference type="Gene3D" id="3.30.450.20">
    <property type="entry name" value="PAS domain"/>
    <property type="match status" value="2"/>
</dbReference>
<name>A0ABU9E9U8_9BACT</name>
<dbReference type="PROSITE" id="PS50112">
    <property type="entry name" value="PAS"/>
    <property type="match status" value="1"/>
</dbReference>
<comment type="caution">
    <text evidence="10">The sequence shown here is derived from an EMBL/GenBank/DDBJ whole genome shotgun (WGS) entry which is preliminary data.</text>
</comment>
<dbReference type="SUPFAM" id="SSF55785">
    <property type="entry name" value="PYP-like sensor domain (PAS domain)"/>
    <property type="match status" value="2"/>
</dbReference>
<dbReference type="Gene3D" id="1.10.287.130">
    <property type="match status" value="1"/>
</dbReference>
<evidence type="ECO:0000256" key="6">
    <source>
        <dbReference type="ARBA" id="ARBA00023012"/>
    </source>
</evidence>
<dbReference type="InterPro" id="IPR003661">
    <property type="entry name" value="HisK_dim/P_dom"/>
</dbReference>
<dbReference type="InterPro" id="IPR004358">
    <property type="entry name" value="Sig_transdc_His_kin-like_C"/>
</dbReference>
<evidence type="ECO:0000313" key="10">
    <source>
        <dbReference type="EMBL" id="MEK9500360.1"/>
    </source>
</evidence>
<feature type="domain" description="PAS" evidence="9">
    <location>
        <begin position="308"/>
        <end position="378"/>
    </location>
</feature>
<dbReference type="CDD" id="cd00082">
    <property type="entry name" value="HisKA"/>
    <property type="match status" value="1"/>
</dbReference>
<dbReference type="Pfam" id="PF17159">
    <property type="entry name" value="MASE3"/>
    <property type="match status" value="1"/>
</dbReference>
<organism evidence="10 11">
    <name type="scientific">Gaopeijia maritima</name>
    <dbReference type="NCBI Taxonomy" id="3119007"/>
    <lineage>
        <taxon>Bacteria</taxon>
        <taxon>Pseudomonadati</taxon>
        <taxon>Gemmatimonadota</taxon>
        <taxon>Longimicrobiia</taxon>
        <taxon>Gaopeijiales</taxon>
        <taxon>Gaopeijiaceae</taxon>
        <taxon>Gaopeijia</taxon>
    </lineage>
</organism>
<sequence>MAGSPPLTADPGPAARNPSGVSGWRPLVLAGTALMLAAAAVALPTDNLSNPAWHLALEVASVCLAAMLGALALVRYYARRQRIFVFIGTGFIATGVLDAVHAYVASDLLGGSGLMVSPDVYAWTWLQARVFLSLFLAVSAFAPEPPPGAEATGGEARVFLLALALALSVLLVFGLVPTPSLIVPGRVPPRIWELLPGALFAVAGAGYWLRGRWRSDAFEFWLVVGLLIAGFSHAGFMVRSVALYDPFFDAGHLLKLVSYLAVGTGLLVSTHDTFRREEAALAAGAAANAALAREIEVRRDAEIVLQRSEERLQNFLESAHDLIQSVDPEGNLLYVNRAWQNTLGYAKHQMVGHPLGELLHPRCRARVLRQFRRVLEGEEEGEEILAEFLARDGRVVLCSGRATRHVVDGTPVATQAIFRDVTAQRAAERELAASRANVRALVENTGDLIWSVDPEHRLVTFNSAFALAVETRSGHEPKVGDAPSDMFGPEVARWYADLYERVLRGRRFSVLREESLLGQARGFEIFCNPVHEGSGTTGAVMFGRDVTRRLEAEEALRIAKDEAEAANRAKSQFLANMSHELRTPLNSVIGFANILLKNKGGNLVAKDLGFLDRILANGRHLLALINEVLDLAKIEAGRMDVVLDEVDLPSFLRETVAQLEGQAREKRVELRAELPDGPVPPLRTDGPKLRQVLINLTGNALKFSEGGRVTVRLETDGRGDPAAIAVEDTGIGIAPDRLEAIFEAFAQADQSTSRRFGGTGLGLAISRSMCQLLDYELEVASTVGEGSTFRIRMQAPEGAAE</sequence>
<dbReference type="SUPFAM" id="SSF55874">
    <property type="entry name" value="ATPase domain of HSP90 chaperone/DNA topoisomerase II/histidine kinase"/>
    <property type="match status" value="1"/>
</dbReference>
<feature type="transmembrane region" description="Helical" evidence="7">
    <location>
        <begin position="55"/>
        <end position="76"/>
    </location>
</feature>
<keyword evidence="6" id="KW-0902">Two-component regulatory system</keyword>
<dbReference type="InterPro" id="IPR000014">
    <property type="entry name" value="PAS"/>
</dbReference>
<comment type="catalytic activity">
    <reaction evidence="1">
        <text>ATP + protein L-histidine = ADP + protein N-phospho-L-histidine.</text>
        <dbReference type="EC" id="2.7.13.3"/>
    </reaction>
</comment>
<gene>
    <name evidence="10" type="ORF">WI372_05175</name>
</gene>
<keyword evidence="11" id="KW-1185">Reference proteome</keyword>
<keyword evidence="7" id="KW-1133">Transmembrane helix</keyword>
<dbReference type="PRINTS" id="PR00344">
    <property type="entry name" value="BCTRLSENSOR"/>
</dbReference>